<dbReference type="InterPro" id="IPR005143">
    <property type="entry name" value="TF_LuxR_autoind-bd_dom"/>
</dbReference>
<keyword evidence="3" id="KW-0804">Transcription</keyword>
<dbReference type="SMART" id="SM00421">
    <property type="entry name" value="HTH_LUXR"/>
    <property type="match status" value="1"/>
</dbReference>
<keyword evidence="1" id="KW-0805">Transcription regulation</keyword>
<protein>
    <submittedName>
        <fullName evidence="5">Transcriptional regulator, LuxR family</fullName>
    </submittedName>
</protein>
<dbReference type="Gene3D" id="3.30.450.80">
    <property type="entry name" value="Transcription factor LuxR-like, autoinducer-binding domain"/>
    <property type="match status" value="1"/>
</dbReference>
<accession>Q11IH2</accession>
<evidence type="ECO:0000259" key="4">
    <source>
        <dbReference type="PROSITE" id="PS50043"/>
    </source>
</evidence>
<name>Q11IH2_CHESB</name>
<dbReference type="STRING" id="266779.Meso_1407"/>
<dbReference type="GO" id="GO:0003677">
    <property type="term" value="F:DNA binding"/>
    <property type="evidence" value="ECO:0007669"/>
    <property type="project" value="UniProtKB-KW"/>
</dbReference>
<dbReference type="Pfam" id="PF03472">
    <property type="entry name" value="Autoind_bind"/>
    <property type="match status" value="1"/>
</dbReference>
<dbReference type="InterPro" id="IPR016032">
    <property type="entry name" value="Sig_transdc_resp-reg_C-effctor"/>
</dbReference>
<sequence>MLGGQDDALQAGIVETVRSAKNIEEAIFLLRDGLGLAHVSFHLNVSGAAPLDYPYVRTTLPSQWISRYVLRTYVGHDPVMREGFSSLRPFSWHELEMSEKEREFMEDARSHGIGAQGYSIPTVDRFSRRSLLSLTADLDLGLWAGFIRRHASSVIEISQVLHQKALNELGIGEPSGATLAPRERECLLWTARGKDSKDIAGILDLSEYTVRSYLRTARQKLQCRTLSQAVATATRQRIIDP</sequence>
<dbReference type="Pfam" id="PF00196">
    <property type="entry name" value="GerE"/>
    <property type="match status" value="1"/>
</dbReference>
<dbReference type="HOGENOM" id="CLU_072786_2_1_5"/>
<dbReference type="AlphaFoldDB" id="Q11IH2"/>
<dbReference type="PROSITE" id="PS50043">
    <property type="entry name" value="HTH_LUXR_2"/>
    <property type="match status" value="1"/>
</dbReference>
<dbReference type="SUPFAM" id="SSF46894">
    <property type="entry name" value="C-terminal effector domain of the bipartite response regulators"/>
    <property type="match status" value="1"/>
</dbReference>
<evidence type="ECO:0000256" key="1">
    <source>
        <dbReference type="ARBA" id="ARBA00023015"/>
    </source>
</evidence>
<dbReference type="PANTHER" id="PTHR44688:SF25">
    <property type="entry name" value="HTH LUXR-TYPE DOMAIN-CONTAINING PROTEIN"/>
    <property type="match status" value="1"/>
</dbReference>
<dbReference type="InterPro" id="IPR036388">
    <property type="entry name" value="WH-like_DNA-bd_sf"/>
</dbReference>
<dbReference type="SUPFAM" id="SSF75516">
    <property type="entry name" value="Pheromone-binding domain of LuxR-like quorum-sensing transcription factors"/>
    <property type="match status" value="1"/>
</dbReference>
<dbReference type="InterPro" id="IPR036693">
    <property type="entry name" value="TF_LuxR_autoind-bd_dom_sf"/>
</dbReference>
<evidence type="ECO:0000313" key="5">
    <source>
        <dbReference type="EMBL" id="ABG62803.1"/>
    </source>
</evidence>
<gene>
    <name evidence="5" type="ordered locus">Meso_1407</name>
</gene>
<dbReference type="CDD" id="cd06170">
    <property type="entry name" value="LuxR_C_like"/>
    <property type="match status" value="1"/>
</dbReference>
<keyword evidence="2" id="KW-0238">DNA-binding</keyword>
<organism evidence="5">
    <name type="scientific">Chelativorans sp. (strain BNC1)</name>
    <dbReference type="NCBI Taxonomy" id="266779"/>
    <lineage>
        <taxon>Bacteria</taxon>
        <taxon>Pseudomonadati</taxon>
        <taxon>Pseudomonadota</taxon>
        <taxon>Alphaproteobacteria</taxon>
        <taxon>Hyphomicrobiales</taxon>
        <taxon>Phyllobacteriaceae</taxon>
        <taxon>Chelativorans</taxon>
    </lineage>
</organism>
<dbReference type="PRINTS" id="PR00038">
    <property type="entry name" value="HTHLUXR"/>
</dbReference>
<dbReference type="EMBL" id="CP000390">
    <property type="protein sequence ID" value="ABG62803.1"/>
    <property type="molecule type" value="Genomic_DNA"/>
</dbReference>
<dbReference type="Gene3D" id="1.10.10.10">
    <property type="entry name" value="Winged helix-like DNA-binding domain superfamily/Winged helix DNA-binding domain"/>
    <property type="match status" value="1"/>
</dbReference>
<dbReference type="GO" id="GO:0006355">
    <property type="term" value="P:regulation of DNA-templated transcription"/>
    <property type="evidence" value="ECO:0007669"/>
    <property type="project" value="InterPro"/>
</dbReference>
<feature type="domain" description="HTH luxR-type" evidence="4">
    <location>
        <begin position="172"/>
        <end position="237"/>
    </location>
</feature>
<dbReference type="InterPro" id="IPR000792">
    <property type="entry name" value="Tscrpt_reg_LuxR_C"/>
</dbReference>
<proteinExistence type="predicted"/>
<dbReference type="eggNOG" id="COG2771">
    <property type="taxonomic scope" value="Bacteria"/>
</dbReference>
<evidence type="ECO:0000256" key="2">
    <source>
        <dbReference type="ARBA" id="ARBA00023125"/>
    </source>
</evidence>
<dbReference type="OrthoDB" id="3170288at2"/>
<dbReference type="KEGG" id="mes:Meso_1407"/>
<dbReference type="PANTHER" id="PTHR44688">
    <property type="entry name" value="DNA-BINDING TRANSCRIPTIONAL ACTIVATOR DEVR_DOSR"/>
    <property type="match status" value="1"/>
</dbReference>
<evidence type="ECO:0000256" key="3">
    <source>
        <dbReference type="ARBA" id="ARBA00023163"/>
    </source>
</evidence>
<reference evidence="5" key="1">
    <citation type="submission" date="2006-06" db="EMBL/GenBank/DDBJ databases">
        <title>Complete sequence of chromosome of Chelativorans sp. BNC1.</title>
        <authorList>
            <consortium name="US DOE Joint Genome Institute"/>
            <person name="Copeland A."/>
            <person name="Lucas S."/>
            <person name="Lapidus A."/>
            <person name="Barry K."/>
            <person name="Detter J.C."/>
            <person name="Glavina del Rio T."/>
            <person name="Hammon N."/>
            <person name="Israni S."/>
            <person name="Dalin E."/>
            <person name="Tice H."/>
            <person name="Pitluck S."/>
            <person name="Chertkov O."/>
            <person name="Brettin T."/>
            <person name="Bruce D."/>
            <person name="Han C."/>
            <person name="Tapia R."/>
            <person name="Gilna P."/>
            <person name="Schmutz J."/>
            <person name="Larimer F."/>
            <person name="Land M."/>
            <person name="Hauser L."/>
            <person name="Kyrpides N."/>
            <person name="Mikhailova N."/>
            <person name="Richardson P."/>
        </authorList>
    </citation>
    <scope>NUCLEOTIDE SEQUENCE</scope>
    <source>
        <strain evidence="5">BNC1</strain>
    </source>
</reference>